<dbReference type="InterPro" id="IPR025113">
    <property type="entry name" value="TRL-like"/>
</dbReference>
<gene>
    <name evidence="2" type="ORF">HNV10_04915</name>
</gene>
<dbReference type="EMBL" id="JABRWQ010000002">
    <property type="protein sequence ID" value="NRD22570.1"/>
    <property type="molecule type" value="Genomic_DNA"/>
</dbReference>
<dbReference type="RefSeq" id="WP_173300241.1">
    <property type="nucleotide sequence ID" value="NZ_JABRWQ010000002.1"/>
</dbReference>
<reference evidence="2 3" key="1">
    <citation type="journal article" date="2015" name="Int. J. Syst. Evol. Microbiol.">
        <title>Winogradskyella litoriviva sp. nov., isolated from coastal seawater.</title>
        <authorList>
            <person name="Nedashkovskaya O.I."/>
            <person name="Kukhlevskiy A.D."/>
            <person name="Zhukova N.V."/>
            <person name="Kim S.J."/>
            <person name="Rhee S.K."/>
            <person name="Mikhailov V.V."/>
        </authorList>
    </citation>
    <scope>NUCLEOTIDE SEQUENCE [LARGE SCALE GENOMIC DNA]</scope>
    <source>
        <strain evidence="2 3">KMM6491</strain>
    </source>
</reference>
<keyword evidence="3" id="KW-1185">Reference proteome</keyword>
<dbReference type="Proteomes" id="UP000805085">
    <property type="component" value="Unassembled WGS sequence"/>
</dbReference>
<evidence type="ECO:0000313" key="3">
    <source>
        <dbReference type="Proteomes" id="UP000805085"/>
    </source>
</evidence>
<keyword evidence="1" id="KW-0732">Signal</keyword>
<evidence type="ECO:0008006" key="4">
    <source>
        <dbReference type="Google" id="ProtNLM"/>
    </source>
</evidence>
<accession>A0ABX2E2Q6</accession>
<evidence type="ECO:0000313" key="2">
    <source>
        <dbReference type="EMBL" id="NRD22570.1"/>
    </source>
</evidence>
<dbReference type="PROSITE" id="PS51257">
    <property type="entry name" value="PROKAR_LIPOPROTEIN"/>
    <property type="match status" value="1"/>
</dbReference>
<name>A0ABX2E2Q6_9FLAO</name>
<feature type="signal peptide" evidence="1">
    <location>
        <begin position="1"/>
        <end position="29"/>
    </location>
</feature>
<organism evidence="2 3">
    <name type="scientific">Winogradskyella litoriviva</name>
    <dbReference type="NCBI Taxonomy" id="1220182"/>
    <lineage>
        <taxon>Bacteria</taxon>
        <taxon>Pseudomonadati</taxon>
        <taxon>Bacteroidota</taxon>
        <taxon>Flavobacteriia</taxon>
        <taxon>Flavobacteriales</taxon>
        <taxon>Flavobacteriaceae</taxon>
        <taxon>Winogradskyella</taxon>
    </lineage>
</organism>
<comment type="caution">
    <text evidence="2">The sequence shown here is derived from an EMBL/GenBank/DDBJ whole genome shotgun (WGS) entry which is preliminary data.</text>
</comment>
<evidence type="ECO:0000256" key="1">
    <source>
        <dbReference type="SAM" id="SignalP"/>
    </source>
</evidence>
<feature type="chain" id="PRO_5045146479" description="TRL (tRNA-associated locus)-like protein" evidence="1">
    <location>
        <begin position="30"/>
        <end position="94"/>
    </location>
</feature>
<protein>
    <recommendedName>
        <fullName evidence="4">TRL (tRNA-associated locus)-like protein</fullName>
    </recommendedName>
</protein>
<dbReference type="Pfam" id="PF13146">
    <property type="entry name" value="TRL"/>
    <property type="match status" value="1"/>
</dbReference>
<proteinExistence type="predicted"/>
<sequence length="94" mass="9666">MKKNLLKGAFLAFAALSMTACSITMPVTATSNSVGSKVGTAKATVILGVFAFDEDASIRTAAKQGGITKISTVDIKSTNVLGLYGTYETIVTGE</sequence>